<proteinExistence type="predicted"/>
<dbReference type="Proteomes" id="UP000724874">
    <property type="component" value="Unassembled WGS sequence"/>
</dbReference>
<evidence type="ECO:0000313" key="2">
    <source>
        <dbReference type="Proteomes" id="UP000724874"/>
    </source>
</evidence>
<sequence>MTNYFHQFQMLAVFVKNYRTWTFTRLRLEAQKIAIPNPGPEHYPISVTIFDAIATLSDLHQEHDSILIAPIL</sequence>
<accession>A0A9P5NXB0</accession>
<comment type="caution">
    <text evidence="1">The sequence shown here is derived from an EMBL/GenBank/DDBJ whole genome shotgun (WGS) entry which is preliminary data.</text>
</comment>
<reference evidence="1" key="1">
    <citation type="submission" date="2020-11" db="EMBL/GenBank/DDBJ databases">
        <authorList>
            <consortium name="DOE Joint Genome Institute"/>
            <person name="Ahrendt S."/>
            <person name="Riley R."/>
            <person name="Andreopoulos W."/>
            <person name="LaButti K."/>
            <person name="Pangilinan J."/>
            <person name="Ruiz-duenas F.J."/>
            <person name="Barrasa J.M."/>
            <person name="Sanchez-Garcia M."/>
            <person name="Camarero S."/>
            <person name="Miyauchi S."/>
            <person name="Serrano A."/>
            <person name="Linde D."/>
            <person name="Babiker R."/>
            <person name="Drula E."/>
            <person name="Ayuso-Fernandez I."/>
            <person name="Pacheco R."/>
            <person name="Padilla G."/>
            <person name="Ferreira P."/>
            <person name="Barriuso J."/>
            <person name="Kellner H."/>
            <person name="Castanera R."/>
            <person name="Alfaro M."/>
            <person name="Ramirez L."/>
            <person name="Pisabarro A.G."/>
            <person name="Kuo A."/>
            <person name="Tritt A."/>
            <person name="Lipzen A."/>
            <person name="He G."/>
            <person name="Yan M."/>
            <person name="Ng V."/>
            <person name="Cullen D."/>
            <person name="Martin F."/>
            <person name="Rosso M.-N."/>
            <person name="Henrissat B."/>
            <person name="Hibbett D."/>
            <person name="Martinez A.T."/>
            <person name="Grigoriev I.V."/>
        </authorList>
    </citation>
    <scope>NUCLEOTIDE SEQUENCE</scope>
    <source>
        <strain evidence="1">AH 44721</strain>
    </source>
</reference>
<organism evidence="1 2">
    <name type="scientific">Gymnopilus junonius</name>
    <name type="common">Spectacular rustgill mushroom</name>
    <name type="synonym">Gymnopilus spectabilis subsp. junonius</name>
    <dbReference type="NCBI Taxonomy" id="109634"/>
    <lineage>
        <taxon>Eukaryota</taxon>
        <taxon>Fungi</taxon>
        <taxon>Dikarya</taxon>
        <taxon>Basidiomycota</taxon>
        <taxon>Agaricomycotina</taxon>
        <taxon>Agaricomycetes</taxon>
        <taxon>Agaricomycetidae</taxon>
        <taxon>Agaricales</taxon>
        <taxon>Agaricineae</taxon>
        <taxon>Hymenogastraceae</taxon>
        <taxon>Gymnopilus</taxon>
    </lineage>
</organism>
<keyword evidence="2" id="KW-1185">Reference proteome</keyword>
<protein>
    <submittedName>
        <fullName evidence="1">Uncharacterized protein</fullName>
    </submittedName>
</protein>
<dbReference type="AlphaFoldDB" id="A0A9P5NXB0"/>
<dbReference type="EMBL" id="JADNYJ010000011">
    <property type="protein sequence ID" value="KAF8908538.1"/>
    <property type="molecule type" value="Genomic_DNA"/>
</dbReference>
<name>A0A9P5NXB0_GYMJU</name>
<evidence type="ECO:0000313" key="1">
    <source>
        <dbReference type="EMBL" id="KAF8908538.1"/>
    </source>
</evidence>
<gene>
    <name evidence="1" type="ORF">CPB84DRAFT_1766881</name>
</gene>